<name>R7WAF3_AEGTA</name>
<dbReference type="AlphaFoldDB" id="R7WAF3"/>
<reference evidence="1" key="1">
    <citation type="submission" date="2015-06" db="UniProtKB">
        <authorList>
            <consortium name="EnsemblPlants"/>
        </authorList>
    </citation>
    <scope>IDENTIFICATION</scope>
</reference>
<proteinExistence type="predicted"/>
<sequence>MGENTPSPKMKAAWLLSSESKSFCMDTARRLNCSSKEHLPELDLTMECENLVRRTHEYSSSSISSAKSQANQIREHRSHGKGDARVCAAKSWRRRTSAYRMQRRQERSFYASVAVVAAGAGKARLAVRPRSAVVSVGSCSGLDVAGKVDKGLLYDRDEEEDDDGRREWEVVYWGYIKLKRKGLQPEIKGV</sequence>
<evidence type="ECO:0000313" key="1">
    <source>
        <dbReference type="EnsemblPlants" id="EMT15054"/>
    </source>
</evidence>
<dbReference type="EnsemblPlants" id="EMT15054">
    <property type="protein sequence ID" value="EMT15054"/>
    <property type="gene ID" value="F775_42642"/>
</dbReference>
<accession>R7WAF3</accession>
<protein>
    <submittedName>
        <fullName evidence="1">Uncharacterized protein</fullName>
    </submittedName>
</protein>
<organism evidence="1">
    <name type="scientific">Aegilops tauschii</name>
    <name type="common">Tausch's goatgrass</name>
    <name type="synonym">Aegilops squarrosa</name>
    <dbReference type="NCBI Taxonomy" id="37682"/>
    <lineage>
        <taxon>Eukaryota</taxon>
        <taxon>Viridiplantae</taxon>
        <taxon>Streptophyta</taxon>
        <taxon>Embryophyta</taxon>
        <taxon>Tracheophyta</taxon>
        <taxon>Spermatophyta</taxon>
        <taxon>Magnoliopsida</taxon>
        <taxon>Liliopsida</taxon>
        <taxon>Poales</taxon>
        <taxon>Poaceae</taxon>
        <taxon>BOP clade</taxon>
        <taxon>Pooideae</taxon>
        <taxon>Triticodae</taxon>
        <taxon>Triticeae</taxon>
        <taxon>Triticinae</taxon>
        <taxon>Aegilops</taxon>
    </lineage>
</organism>